<dbReference type="Proteomes" id="UP001156484">
    <property type="component" value="Chromosome"/>
</dbReference>
<evidence type="ECO:0000313" key="2">
    <source>
        <dbReference type="Proteomes" id="UP001156484"/>
    </source>
</evidence>
<organism evidence="1 2">
    <name type="scientific">Rhodococcus sacchari</name>
    <dbReference type="NCBI Taxonomy" id="2962047"/>
    <lineage>
        <taxon>Bacteria</taxon>
        <taxon>Bacillati</taxon>
        <taxon>Actinomycetota</taxon>
        <taxon>Actinomycetes</taxon>
        <taxon>Mycobacteriales</taxon>
        <taxon>Nocardiaceae</taxon>
        <taxon>Rhodococcus</taxon>
    </lineage>
</organism>
<gene>
    <name evidence="1" type="ORF">OED52_20040</name>
</gene>
<name>A0ACD4DFN8_9NOCA</name>
<dbReference type="EMBL" id="CP107551">
    <property type="protein sequence ID" value="UYP18890.1"/>
    <property type="molecule type" value="Genomic_DNA"/>
</dbReference>
<accession>A0ACD4DFN8</accession>
<protein>
    <submittedName>
        <fullName evidence="1">IclR family transcriptional regulator</fullName>
    </submittedName>
</protein>
<sequence length="256" mass="27341">MEGQQVDTNTVLGKVVTVLWAFTADDHGLPLAELARRTGLPKATLHRIANDLVAVRLLDRDESGYRLSGQLFELGLRASLERGLLEVAIPFMEDLYERTHETVHLGVPEGTEVVYVSKIGGHRPASIPSRIGGRMPMYCTGIGKALLAFSPPEVLAEVLAGGMPRKTPRTITTPGRLSANLAAVVEHGVAFEYEESAVGLTCVAAPIFDADDRPIAAVSVTGPVTRFRPEKHAGAVQAAAAGIAATHARREAIRNL</sequence>
<keyword evidence="2" id="KW-1185">Reference proteome</keyword>
<evidence type="ECO:0000313" key="1">
    <source>
        <dbReference type="EMBL" id="UYP18890.1"/>
    </source>
</evidence>
<proteinExistence type="predicted"/>
<reference evidence="1" key="1">
    <citation type="submission" date="2022-10" db="EMBL/GenBank/DDBJ databases">
        <title>Rhodococcus ferula Z13 complete genome.</title>
        <authorList>
            <person name="Long X."/>
            <person name="Zang M."/>
        </authorList>
    </citation>
    <scope>NUCLEOTIDE SEQUENCE</scope>
    <source>
        <strain evidence="1">Z13</strain>
    </source>
</reference>